<name>A0ABV3XUU0_9RHOB</name>
<organism evidence="1 2">
    <name type="scientific">Rhodovulum iodosum</name>
    <dbReference type="NCBI Taxonomy" id="68291"/>
    <lineage>
        <taxon>Bacteria</taxon>
        <taxon>Pseudomonadati</taxon>
        <taxon>Pseudomonadota</taxon>
        <taxon>Alphaproteobacteria</taxon>
        <taxon>Rhodobacterales</taxon>
        <taxon>Paracoccaceae</taxon>
        <taxon>Rhodovulum</taxon>
    </lineage>
</organism>
<gene>
    <name evidence="1" type="ORF">Ga0609869_002457</name>
</gene>
<reference evidence="1 2" key="1">
    <citation type="submission" date="2024-06" db="EMBL/GenBank/DDBJ databases">
        <title>Genome of Rhodovulum iodosum, a marine photoferrotroph.</title>
        <authorList>
            <person name="Bianchini G."/>
            <person name="Nikeleit V."/>
            <person name="Kappler A."/>
            <person name="Bryce C."/>
            <person name="Sanchez-Baracaldo P."/>
        </authorList>
    </citation>
    <scope>NUCLEOTIDE SEQUENCE [LARGE SCALE GENOMIC DNA]</scope>
    <source>
        <strain evidence="1 2">UT/N1</strain>
    </source>
</reference>
<evidence type="ECO:0000313" key="2">
    <source>
        <dbReference type="Proteomes" id="UP001560019"/>
    </source>
</evidence>
<dbReference type="CDD" id="cd14740">
    <property type="entry name" value="PAAR_4"/>
    <property type="match status" value="1"/>
</dbReference>
<accession>A0ABV3XUU0</accession>
<comment type="caution">
    <text evidence="1">The sequence shown here is derived from an EMBL/GenBank/DDBJ whole genome shotgun (WGS) entry which is preliminary data.</text>
</comment>
<evidence type="ECO:0000313" key="1">
    <source>
        <dbReference type="EMBL" id="MEX5729104.1"/>
    </source>
</evidence>
<protein>
    <recommendedName>
        <fullName evidence="3">DUF4150 domain-containing protein</fullName>
    </recommendedName>
</protein>
<dbReference type="EMBL" id="JBEHHI010000002">
    <property type="protein sequence ID" value="MEX5729104.1"/>
    <property type="molecule type" value="Genomic_DNA"/>
</dbReference>
<sequence length="256" mass="27894">MTVFANGKEVSCKAQQCKVIAAFPDVCMTPPQTPATPPGVPIPYPNFGMDADTTKGTSTVKIGGKTINQKNKSYFSKTSGDEAGCAPKKGVVSSKNMGKSYSQAWSMDVKADGQPVCRFTDISTGNHGSPPNTPPMPKVGAQDFNKAGMSDDERKAKCLKLRAQLMHKNNELRKEFRKYDPVKDAKGGFKMRGGKLTKPCGHYTEMRNLQKGMRNDLILFNKECAESGVKIARTVRESSVREVEVPPGCTRIPINV</sequence>
<evidence type="ECO:0008006" key="3">
    <source>
        <dbReference type="Google" id="ProtNLM"/>
    </source>
</evidence>
<keyword evidence="2" id="KW-1185">Reference proteome</keyword>
<dbReference type="RefSeq" id="WP_125404239.1">
    <property type="nucleotide sequence ID" value="NZ_JBEHHI010000002.1"/>
</dbReference>
<proteinExistence type="predicted"/>
<dbReference type="Pfam" id="PF13665">
    <property type="entry name" value="Tox-PAAR-like"/>
    <property type="match status" value="1"/>
</dbReference>
<dbReference type="Proteomes" id="UP001560019">
    <property type="component" value="Unassembled WGS sequence"/>
</dbReference>